<reference evidence="1" key="1">
    <citation type="submission" date="2022-07" db="EMBL/GenBank/DDBJ databases">
        <title>Genome Sequence of Phlebia brevispora.</title>
        <authorList>
            <person name="Buettner E."/>
        </authorList>
    </citation>
    <scope>NUCLEOTIDE SEQUENCE</scope>
    <source>
        <strain evidence="1">MPL23</strain>
    </source>
</reference>
<organism evidence="1 2">
    <name type="scientific">Phlebia brevispora</name>
    <dbReference type="NCBI Taxonomy" id="194682"/>
    <lineage>
        <taxon>Eukaryota</taxon>
        <taxon>Fungi</taxon>
        <taxon>Dikarya</taxon>
        <taxon>Basidiomycota</taxon>
        <taxon>Agaricomycotina</taxon>
        <taxon>Agaricomycetes</taxon>
        <taxon>Polyporales</taxon>
        <taxon>Meruliaceae</taxon>
        <taxon>Phlebia</taxon>
    </lineage>
</organism>
<name>A0ACC1TDU5_9APHY</name>
<keyword evidence="2" id="KW-1185">Reference proteome</keyword>
<proteinExistence type="predicted"/>
<dbReference type="EMBL" id="JANHOG010000064">
    <property type="protein sequence ID" value="KAJ3558820.1"/>
    <property type="molecule type" value="Genomic_DNA"/>
</dbReference>
<gene>
    <name evidence="1" type="ORF">NM688_g702</name>
</gene>
<protein>
    <submittedName>
        <fullName evidence="1">Uncharacterized protein</fullName>
    </submittedName>
</protein>
<evidence type="ECO:0000313" key="1">
    <source>
        <dbReference type="EMBL" id="KAJ3558820.1"/>
    </source>
</evidence>
<evidence type="ECO:0000313" key="2">
    <source>
        <dbReference type="Proteomes" id="UP001148662"/>
    </source>
</evidence>
<comment type="caution">
    <text evidence="1">The sequence shown here is derived from an EMBL/GenBank/DDBJ whole genome shotgun (WGS) entry which is preliminary data.</text>
</comment>
<sequence length="360" mass="39912">MSDPQLPKASLYVYKRSIWSAVPLLALEEKGYGPDEVIIKQVDLSEGDNFTPSYLRVNHNGTVPTLVVPLSTTLDPEIESRYKAIRDTKACHVAIVEFLDKSRSPQSHTHTTSAAPAPVLAPATIAFVTASNKVIELLHSDAGNPNELMWLNARDDSELAELSAQFVPFLTSKIRALDELIEGNKNAEVKVSEKTVLFWENKRLATMAILDVLKDGAKGSQELDASAQLKRDEYFKAARSAWFNVRDVFMQLHKEMIGPYVLGDQLSVADLHLAAWLARLAMLSGATASDDGNTIVRKIEAHVGNGFGLPKDFSVAEARRRSGLPTLNIPPNERQSRFAAFWDAMKERSSWKKVYADDLH</sequence>
<accession>A0ACC1TDU5</accession>
<dbReference type="Proteomes" id="UP001148662">
    <property type="component" value="Unassembled WGS sequence"/>
</dbReference>